<feature type="domain" description="Coenzyme F420:L-glutamate ligase-like" evidence="2">
    <location>
        <begin position="8"/>
        <end position="253"/>
    </location>
</feature>
<dbReference type="PANTHER" id="PTHR47917:SF1">
    <property type="entry name" value="COENZYME F420:L-GLUTAMATE LIGASE"/>
    <property type="match status" value="1"/>
</dbReference>
<accession>A0ABZ1BV82</accession>
<reference evidence="3 4" key="1">
    <citation type="journal article" date="2024" name="Front. Microbiol.">
        <title>Novel thermophilic genera Geochorda gen. nov. and Carboxydochorda gen. nov. from the deep terrestrial subsurface reveal the ecophysiological diversity in the class Limnochordia.</title>
        <authorList>
            <person name="Karnachuk O.V."/>
            <person name="Lukina A.P."/>
            <person name="Avakyan M.R."/>
            <person name="Kadnikov V.V."/>
            <person name="Begmatov S."/>
            <person name="Beletsky A.V."/>
            <person name="Vlasova K.G."/>
            <person name="Novikov A.A."/>
            <person name="Shcherbakova V.A."/>
            <person name="Mardanov A.V."/>
            <person name="Ravin N.V."/>
        </authorList>
    </citation>
    <scope>NUCLEOTIDE SEQUENCE [LARGE SCALE GENOMIC DNA]</scope>
    <source>
        <strain evidence="3 4">L945</strain>
    </source>
</reference>
<protein>
    <submittedName>
        <fullName evidence="3">Coenzyme F420-0:L-glutamate ligase</fullName>
    </submittedName>
</protein>
<dbReference type="SUPFAM" id="SSF144010">
    <property type="entry name" value="CofE-like"/>
    <property type="match status" value="1"/>
</dbReference>
<keyword evidence="3" id="KW-0436">Ligase</keyword>
<dbReference type="Proteomes" id="UP001332192">
    <property type="component" value="Chromosome"/>
</dbReference>
<evidence type="ECO:0000313" key="4">
    <source>
        <dbReference type="Proteomes" id="UP001332192"/>
    </source>
</evidence>
<dbReference type="Gene3D" id="3.30.1330.100">
    <property type="entry name" value="CofE-like"/>
    <property type="match status" value="2"/>
</dbReference>
<evidence type="ECO:0000313" key="3">
    <source>
        <dbReference type="EMBL" id="WRP16581.1"/>
    </source>
</evidence>
<name>A0ABZ1BV82_9FIRM</name>
<dbReference type="EMBL" id="CP141615">
    <property type="protein sequence ID" value="WRP16581.1"/>
    <property type="molecule type" value="Genomic_DNA"/>
</dbReference>
<evidence type="ECO:0000256" key="1">
    <source>
        <dbReference type="SAM" id="MobiDB-lite"/>
    </source>
</evidence>
<dbReference type="Pfam" id="PF01996">
    <property type="entry name" value="F420_ligase"/>
    <property type="match status" value="1"/>
</dbReference>
<dbReference type="GO" id="GO:0016874">
    <property type="term" value="F:ligase activity"/>
    <property type="evidence" value="ECO:0007669"/>
    <property type="project" value="UniProtKB-KW"/>
</dbReference>
<evidence type="ECO:0000259" key="2">
    <source>
        <dbReference type="Pfam" id="PF01996"/>
    </source>
</evidence>
<dbReference type="PANTHER" id="PTHR47917">
    <property type="match status" value="1"/>
</dbReference>
<keyword evidence="4" id="KW-1185">Reference proteome</keyword>
<dbReference type="InterPro" id="IPR002847">
    <property type="entry name" value="F420-0_gamma-glut_ligase-dom"/>
</dbReference>
<proteinExistence type="predicted"/>
<organism evidence="3 4">
    <name type="scientific">Carboxydichorda subterranea</name>
    <dbReference type="NCBI Taxonomy" id="3109565"/>
    <lineage>
        <taxon>Bacteria</taxon>
        <taxon>Bacillati</taxon>
        <taxon>Bacillota</taxon>
        <taxon>Limnochordia</taxon>
        <taxon>Limnochordales</taxon>
        <taxon>Geochordaceae</taxon>
        <taxon>Carboxydichorda</taxon>
    </lineage>
</organism>
<dbReference type="RefSeq" id="WP_324715854.1">
    <property type="nucleotide sequence ID" value="NZ_CP141615.1"/>
</dbReference>
<gene>
    <name evidence="3" type="ORF">U7230_10820</name>
</gene>
<dbReference type="Gene3D" id="3.90.1660.10">
    <property type="entry name" value="CofE-like domain"/>
    <property type="match status" value="1"/>
</dbReference>
<feature type="region of interest" description="Disordered" evidence="1">
    <location>
        <begin position="140"/>
        <end position="160"/>
    </location>
</feature>
<sequence>MKIELFGLPMPEVRPGDDLGALLVEGARRACGGLQAGDVLVVTSKIVSKARGYLVELRDVRPSAAARRLSARTGLEARFLEVVLGQSDAVLMVLPLAEFVRQGVVTPAQLGSDTLAVQRLIERFPYEVFTLRGGDVYSSAGVDASNHPEGQVSYPPPDPDEEARRLAGEVRRITGLHVPVVITDTEYTLGLGTQDVARGSYGIKPAAGKFGAPDRMGKPKFGGADLVTHELASAAALVMGQTAEGFPAVVVRGVPYEPFDGGMAAWRPAPEQAGRIARLTLRYSVRVLGWRWLLGLARAVLSGRHR</sequence>